<proteinExistence type="predicted"/>
<name>A0ACB7VDV1_DIOAL</name>
<organism evidence="1 2">
    <name type="scientific">Dioscorea alata</name>
    <name type="common">Purple yam</name>
    <dbReference type="NCBI Taxonomy" id="55571"/>
    <lineage>
        <taxon>Eukaryota</taxon>
        <taxon>Viridiplantae</taxon>
        <taxon>Streptophyta</taxon>
        <taxon>Embryophyta</taxon>
        <taxon>Tracheophyta</taxon>
        <taxon>Spermatophyta</taxon>
        <taxon>Magnoliopsida</taxon>
        <taxon>Liliopsida</taxon>
        <taxon>Dioscoreales</taxon>
        <taxon>Dioscoreaceae</taxon>
        <taxon>Dioscorea</taxon>
    </lineage>
</organism>
<evidence type="ECO:0000313" key="1">
    <source>
        <dbReference type="EMBL" id="KAH7672013.1"/>
    </source>
</evidence>
<gene>
    <name evidence="1" type="ORF">IHE45_09G025800</name>
</gene>
<dbReference type="Proteomes" id="UP000827976">
    <property type="component" value="Chromosome 9"/>
</dbReference>
<reference evidence="2" key="1">
    <citation type="journal article" date="2022" name="Nat. Commun.">
        <title>Chromosome evolution and the genetic basis of agronomically important traits in greater yam.</title>
        <authorList>
            <person name="Bredeson J.V."/>
            <person name="Lyons J.B."/>
            <person name="Oniyinde I.O."/>
            <person name="Okereke N.R."/>
            <person name="Kolade O."/>
            <person name="Nnabue I."/>
            <person name="Nwadili C.O."/>
            <person name="Hribova E."/>
            <person name="Parker M."/>
            <person name="Nwogha J."/>
            <person name="Shu S."/>
            <person name="Carlson J."/>
            <person name="Kariba R."/>
            <person name="Muthemba S."/>
            <person name="Knop K."/>
            <person name="Barton G.J."/>
            <person name="Sherwood A.V."/>
            <person name="Lopez-Montes A."/>
            <person name="Asiedu R."/>
            <person name="Jamnadass R."/>
            <person name="Muchugi A."/>
            <person name="Goodstein D."/>
            <person name="Egesi C.N."/>
            <person name="Featherston J."/>
            <person name="Asfaw A."/>
            <person name="Simpson G.G."/>
            <person name="Dolezel J."/>
            <person name="Hendre P.S."/>
            <person name="Van Deynze A."/>
            <person name="Kumar P.L."/>
            <person name="Obidiegwu J.E."/>
            <person name="Bhattacharjee R."/>
            <person name="Rokhsar D.S."/>
        </authorList>
    </citation>
    <scope>NUCLEOTIDE SEQUENCE [LARGE SCALE GENOMIC DNA]</scope>
    <source>
        <strain evidence="2">cv. TDa95/00328</strain>
    </source>
</reference>
<accession>A0ACB7VDV1</accession>
<comment type="caution">
    <text evidence="1">The sequence shown here is derived from an EMBL/GenBank/DDBJ whole genome shotgun (WGS) entry which is preliminary data.</text>
</comment>
<evidence type="ECO:0000313" key="2">
    <source>
        <dbReference type="Proteomes" id="UP000827976"/>
    </source>
</evidence>
<keyword evidence="2" id="KW-1185">Reference proteome</keyword>
<sequence>MEEEKKRTASKFKTICVFCGSSAGKKKSYQDATINLGKELTIFNGGRNVIGVIPRALMGREITGITIGEVKPAIDMHHRNTEMDSYANAFIALPGSYGTLKELFEVISWAQLGIHNKQIGLLNVDGYYNSLLSFIDKVLEEGFINLAAWQIIISSSNVKELIENSK</sequence>
<dbReference type="EMBL" id="CM037019">
    <property type="protein sequence ID" value="KAH7672013.1"/>
    <property type="molecule type" value="Genomic_DNA"/>
</dbReference>
<protein>
    <submittedName>
        <fullName evidence="1">Cytokinin riboside 5'-monophosphate phosphoribohydrolase LOG protein</fullName>
    </submittedName>
</protein>